<dbReference type="RefSeq" id="WP_094815932.1">
    <property type="nucleotide sequence ID" value="NZ_NEVU01000003.1"/>
</dbReference>
<comment type="caution">
    <text evidence="5">The sequence shown here is derived from an EMBL/GenBank/DDBJ whole genome shotgun (WGS) entry which is preliminary data.</text>
</comment>
<gene>
    <name evidence="5" type="ORF">CAL22_19300</name>
</gene>
<evidence type="ECO:0000313" key="6">
    <source>
        <dbReference type="Proteomes" id="UP000216429"/>
    </source>
</evidence>
<dbReference type="GO" id="GO:0015833">
    <property type="term" value="P:peptide transport"/>
    <property type="evidence" value="ECO:0007669"/>
    <property type="project" value="TreeGrafter"/>
</dbReference>
<feature type="chain" id="PRO_5012244012" evidence="3">
    <location>
        <begin position="28"/>
        <end position="515"/>
    </location>
</feature>
<evidence type="ECO:0000256" key="2">
    <source>
        <dbReference type="ARBA" id="ARBA00022729"/>
    </source>
</evidence>
<name>A0A261VEC3_9BORD</name>
<dbReference type="GO" id="GO:1904680">
    <property type="term" value="F:peptide transmembrane transporter activity"/>
    <property type="evidence" value="ECO:0007669"/>
    <property type="project" value="TreeGrafter"/>
</dbReference>
<dbReference type="PANTHER" id="PTHR30290">
    <property type="entry name" value="PERIPLASMIC BINDING COMPONENT OF ABC TRANSPORTER"/>
    <property type="match status" value="1"/>
</dbReference>
<accession>A0A261VEC3</accession>
<evidence type="ECO:0000313" key="5">
    <source>
        <dbReference type="EMBL" id="OZI71930.1"/>
    </source>
</evidence>
<evidence type="ECO:0000256" key="3">
    <source>
        <dbReference type="SAM" id="SignalP"/>
    </source>
</evidence>
<feature type="signal peptide" evidence="3">
    <location>
        <begin position="1"/>
        <end position="27"/>
    </location>
</feature>
<dbReference type="Gene3D" id="3.40.190.10">
    <property type="entry name" value="Periplasmic binding protein-like II"/>
    <property type="match status" value="1"/>
</dbReference>
<comment type="similarity">
    <text evidence="1">Belongs to the bacterial solute-binding protein 5 family.</text>
</comment>
<dbReference type="GO" id="GO:0043190">
    <property type="term" value="C:ATP-binding cassette (ABC) transporter complex"/>
    <property type="evidence" value="ECO:0007669"/>
    <property type="project" value="InterPro"/>
</dbReference>
<dbReference type="Gene3D" id="3.10.105.10">
    <property type="entry name" value="Dipeptide-binding Protein, Domain 3"/>
    <property type="match status" value="1"/>
</dbReference>
<reference evidence="6" key="1">
    <citation type="submission" date="2017-05" db="EMBL/GenBank/DDBJ databases">
        <title>Complete and WGS of Bordetella genogroups.</title>
        <authorList>
            <person name="Spilker T."/>
            <person name="Lipuma J."/>
        </authorList>
    </citation>
    <scope>NUCLEOTIDE SEQUENCE [LARGE SCALE GENOMIC DNA]</scope>
    <source>
        <strain evidence="6">AU6712</strain>
    </source>
</reference>
<dbReference type="PANTHER" id="PTHR30290:SF38">
    <property type="entry name" value="D,D-DIPEPTIDE-BINDING PERIPLASMIC PROTEIN DDPA-RELATED"/>
    <property type="match status" value="1"/>
</dbReference>
<dbReference type="Pfam" id="PF00496">
    <property type="entry name" value="SBP_bac_5"/>
    <property type="match status" value="1"/>
</dbReference>
<keyword evidence="2 3" id="KW-0732">Signal</keyword>
<dbReference type="InterPro" id="IPR039424">
    <property type="entry name" value="SBP_5"/>
</dbReference>
<evidence type="ECO:0000256" key="1">
    <source>
        <dbReference type="ARBA" id="ARBA00005695"/>
    </source>
</evidence>
<dbReference type="InterPro" id="IPR030678">
    <property type="entry name" value="Peptide/Ni-bd"/>
</dbReference>
<dbReference type="GO" id="GO:0030288">
    <property type="term" value="C:outer membrane-bounded periplasmic space"/>
    <property type="evidence" value="ECO:0007669"/>
    <property type="project" value="UniProtKB-ARBA"/>
</dbReference>
<organism evidence="5 6">
    <name type="scientific">Bordetella genomosp. 12</name>
    <dbReference type="NCBI Taxonomy" id="463035"/>
    <lineage>
        <taxon>Bacteria</taxon>
        <taxon>Pseudomonadati</taxon>
        <taxon>Pseudomonadota</taxon>
        <taxon>Betaproteobacteria</taxon>
        <taxon>Burkholderiales</taxon>
        <taxon>Alcaligenaceae</taxon>
        <taxon>Bordetella</taxon>
    </lineage>
</organism>
<dbReference type="InterPro" id="IPR000914">
    <property type="entry name" value="SBP_5_dom"/>
</dbReference>
<evidence type="ECO:0000259" key="4">
    <source>
        <dbReference type="Pfam" id="PF00496"/>
    </source>
</evidence>
<dbReference type="SUPFAM" id="SSF53850">
    <property type="entry name" value="Periplasmic binding protein-like II"/>
    <property type="match status" value="1"/>
</dbReference>
<protein>
    <submittedName>
        <fullName evidence="5">ABC transporter substrate-binding protein</fullName>
    </submittedName>
</protein>
<dbReference type="Proteomes" id="UP000216429">
    <property type="component" value="Unassembled WGS sequence"/>
</dbReference>
<keyword evidence="6" id="KW-1185">Reference proteome</keyword>
<sequence>MFKLSTALRGLALAAALSGGYAQPSLAASQSPAVDRDTLVVGVEKEFYNLDGLVAVSGDSLRYGWQLYDTLFGFDQKGNLVPRLATGLKVSDDARTFTYTLRPGVKFHDGTTLTSRDVKASLEHVLNPQSKSTRRPYFAPVVEAVETPDDQTVVFKLKAPDGAFANKIAGYLYIVPAAYLASLPTPDAFAQKPVSLGPYKFKSLAPGGSELVLERFDDYWGEKPQIKTLIFRAITEPASRVNAVLRGEVDLSVALPFSDFARLKKEQGLDVIESRVASPIYVRVYTNQADSPFAKVKVRQALSHALDTPAIIKSVLHGVGEPLGTFISNYYPYGADPSIKPYPYDPARARALLAEAGYPKGFSTELNIQGDIPQGVAEAIAAYWGQVGVKVKLNRLTYATFQRLNNTHASGPLALSQFTNALYDPIHPVGGAFASNGSWSDYSNPKVDALLAEVATVSDTAKRGEVFKQIGRELHDDAAAFYISEFSYIFAKKQALQWQPQQGSGFLNFRTVQWK</sequence>
<feature type="domain" description="Solute-binding protein family 5" evidence="4">
    <location>
        <begin position="80"/>
        <end position="425"/>
    </location>
</feature>
<dbReference type="Gene3D" id="3.90.76.10">
    <property type="entry name" value="Dipeptide-binding Protein, Domain 1"/>
    <property type="match status" value="1"/>
</dbReference>
<dbReference type="OrthoDB" id="9801799at2"/>
<dbReference type="PIRSF" id="PIRSF002741">
    <property type="entry name" value="MppA"/>
    <property type="match status" value="1"/>
</dbReference>
<dbReference type="CDD" id="cd00995">
    <property type="entry name" value="PBP2_NikA_DppA_OppA_like"/>
    <property type="match status" value="1"/>
</dbReference>
<dbReference type="AlphaFoldDB" id="A0A261VEC3"/>
<dbReference type="EMBL" id="NEVU01000003">
    <property type="protein sequence ID" value="OZI71930.1"/>
    <property type="molecule type" value="Genomic_DNA"/>
</dbReference>
<proteinExistence type="inferred from homology"/>